<dbReference type="Pfam" id="PF17124">
    <property type="entry name" value="ThiJ_like"/>
    <property type="match status" value="1"/>
</dbReference>
<dbReference type="SUPFAM" id="SSF52317">
    <property type="entry name" value="Class I glutamine amidotransferase-like"/>
    <property type="match status" value="1"/>
</dbReference>
<evidence type="ECO:0000313" key="1">
    <source>
        <dbReference type="EMBL" id="PQK13095.1"/>
    </source>
</evidence>
<protein>
    <recommendedName>
        <fullName evidence="3">ThiJ/PfpI family protein</fullName>
    </recommendedName>
</protein>
<evidence type="ECO:0008006" key="3">
    <source>
        <dbReference type="Google" id="ProtNLM"/>
    </source>
</evidence>
<evidence type="ECO:0000313" key="2">
    <source>
        <dbReference type="Proteomes" id="UP000237441"/>
    </source>
</evidence>
<dbReference type="EMBL" id="JRHA01000004">
    <property type="protein sequence ID" value="PQK13095.1"/>
    <property type="molecule type" value="Genomic_DNA"/>
</dbReference>
<proteinExistence type="predicted"/>
<sequence length="258" mass="28723">MVKALIMMADYGHDPTETAVPYTAFRDAGFEVRFATEKGLSPLCDARMLEGITSLATSRSVKLKYASMIASHEWKNPLSWSAAEFDLQAFSLVFFPGGQDHSIRQLLDSEIVHKLLQEYFPTTRKPSANFIGAICHGVKVLADTNTDCGRSVLHGCITAVLPSLFEQAAFRLLRPFMDGDYCKVYGADSEDLEHAVQKKLEQKTHLKTSWSPLPFVVEDDQFNYVSGRCQADAQKLSERLVFAVQGGAHNEPESHESE</sequence>
<dbReference type="PANTHER" id="PTHR43068">
    <property type="entry name" value="SLR1854 PROTEIN"/>
    <property type="match status" value="1"/>
</dbReference>
<dbReference type="Gene3D" id="3.40.50.880">
    <property type="match status" value="1"/>
</dbReference>
<dbReference type="OrthoDB" id="543156at2759"/>
<name>A0A2S7YAC4_BEABA</name>
<gene>
    <name evidence="1" type="ORF">BB8028_0004g00270</name>
</gene>
<dbReference type="InterPro" id="IPR029062">
    <property type="entry name" value="Class_I_gatase-like"/>
</dbReference>
<dbReference type="Proteomes" id="UP000237441">
    <property type="component" value="Unassembled WGS sequence"/>
</dbReference>
<reference evidence="1 2" key="1">
    <citation type="submission" date="2016-07" db="EMBL/GenBank/DDBJ databases">
        <title>Comparative genomics of the entomopathogenic fungus Beauveria bassiana.</title>
        <authorList>
            <person name="Valero Jimenez C.A."/>
            <person name="Zwaan B.J."/>
            <person name="Van Kan J.A."/>
            <person name="Takken W."/>
            <person name="Debets A.J."/>
            <person name="Schoustra S.E."/>
            <person name="Koenraadt C.J."/>
        </authorList>
    </citation>
    <scope>NUCLEOTIDE SEQUENCE [LARGE SCALE GENOMIC DNA]</scope>
    <source>
        <strain evidence="1 2">ARSEF 8028</strain>
    </source>
</reference>
<accession>A0A2S7YAC4</accession>
<dbReference type="InterPro" id="IPR032633">
    <property type="entry name" value="ThiJ-like"/>
</dbReference>
<organism evidence="1 2">
    <name type="scientific">Beauveria bassiana</name>
    <name type="common">White muscardine disease fungus</name>
    <name type="synonym">Tritirachium shiotae</name>
    <dbReference type="NCBI Taxonomy" id="176275"/>
    <lineage>
        <taxon>Eukaryota</taxon>
        <taxon>Fungi</taxon>
        <taxon>Dikarya</taxon>
        <taxon>Ascomycota</taxon>
        <taxon>Pezizomycotina</taxon>
        <taxon>Sordariomycetes</taxon>
        <taxon>Hypocreomycetidae</taxon>
        <taxon>Hypocreales</taxon>
        <taxon>Cordycipitaceae</taxon>
        <taxon>Beauveria</taxon>
    </lineage>
</organism>
<dbReference type="AlphaFoldDB" id="A0A2S7YAC4"/>
<dbReference type="PANTHER" id="PTHR43068:SF1">
    <property type="entry name" value="SLR1854 PROTEIN"/>
    <property type="match status" value="1"/>
</dbReference>
<comment type="caution">
    <text evidence="1">The sequence shown here is derived from an EMBL/GenBank/DDBJ whole genome shotgun (WGS) entry which is preliminary data.</text>
</comment>